<dbReference type="InterPro" id="IPR013094">
    <property type="entry name" value="AB_hydrolase_3"/>
</dbReference>
<dbReference type="InterPro" id="IPR050955">
    <property type="entry name" value="Plant_Biomass_Hydrol_Est"/>
</dbReference>
<dbReference type="Pfam" id="PF07859">
    <property type="entry name" value="Abhydrolase_3"/>
    <property type="match status" value="1"/>
</dbReference>
<gene>
    <name evidence="4" type="ORF">AK812_SmicGene35020</name>
</gene>
<dbReference type="PANTHER" id="PTHR43037">
    <property type="entry name" value="UNNAMED PRODUCT-RELATED"/>
    <property type="match status" value="1"/>
</dbReference>
<dbReference type="GO" id="GO:0016787">
    <property type="term" value="F:hydrolase activity"/>
    <property type="evidence" value="ECO:0007669"/>
    <property type="project" value="InterPro"/>
</dbReference>
<accession>A0A1Q9CMK7</accession>
<keyword evidence="5" id="KW-1185">Reference proteome</keyword>
<protein>
    <recommendedName>
        <fullName evidence="3">Alpha/beta hydrolase fold-3 domain-containing protein</fullName>
    </recommendedName>
</protein>
<dbReference type="OMA" id="HAREQHF"/>
<evidence type="ECO:0000256" key="2">
    <source>
        <dbReference type="SAM" id="SignalP"/>
    </source>
</evidence>
<sequence length="916" mass="98842">MRSGTVLLALASAEVVCGDLPKIGKKWWVLGPFASGKVEYEAAPRLKEDPVERLGGVWQLFGSRKAGVGLLAEHATGGRVSWRWTETLSGGGDGWAQIQLPHDHIPFQQLLQSPPLGSGSDVLHVQYWVVGALKVKTSGRFGVNCRGLHTFHVVLPQDEQVVGPFAGNIYSSTPFTVPIDFEAPGTYHLLSRVRGKVPLRFACRLETLKATLKGSIQAKNLPDVVGGKLLVSPAPIDLRVQNTGASWLDVRAEVAPSPSSVVSAASSSVRLAPGAMVQVPVLVTVNGPAVEKDAAACVRFELRLVGSEDQTEQAALSVPVQLRCRRSTQSALFSFLDVDGSVALAAVLKPRRPSGEAMPILVSLSGVGVEPQAQADAYKMKPPGAEDYIFGYEEMWVLAPQRDGPHNWEDVGLRAALRSIDVLAESQGADAGRLVVHGHSRGGHGAWALATRIPDRVLGVASACGWYSREEYGDANNLWVHDPTLMHMDKLLLGIFHASVAENENSLHASNLKGLPALVRTAARDQAVPPWFGRRMARHLEEEGANVTFQEFDQEHWWWDSQEPNDGGVMHDPGLRKWTLEAARRPRLALSELLAQGDFVLAAGGPEYQGRFGLRILQRRAPAARGFLTLSRASPGKQALQRHRQGGKGVKVVLTTANVLRFAVRMSGGLGQLLQKGDELLLDGGILKLGEAEEVEVCQSSPGTCTESGEGSGGSWRVCGPGDLRPSLSPIRRVFAEPWVLVIPDTPSALEVLLASYFVAGHLTAVGTATQVLTQTEAGAFRQSHRFVFLGTVARLPWGKSWPLELRSGARNTLHLGGCRFAGQYSAVFRAPAEGSKALGALDLVVTALENQALVDLVSYSFATNQPHTRAPMSNMLPDFMVAGPHFRWKGYGGVVAAGYWDESWQPAPNSAYFRC</sequence>
<organism evidence="4 5">
    <name type="scientific">Symbiodinium microadriaticum</name>
    <name type="common">Dinoflagellate</name>
    <name type="synonym">Zooxanthella microadriatica</name>
    <dbReference type="NCBI Taxonomy" id="2951"/>
    <lineage>
        <taxon>Eukaryota</taxon>
        <taxon>Sar</taxon>
        <taxon>Alveolata</taxon>
        <taxon>Dinophyceae</taxon>
        <taxon>Suessiales</taxon>
        <taxon>Symbiodiniaceae</taxon>
        <taxon>Symbiodinium</taxon>
    </lineage>
</organism>
<dbReference type="AlphaFoldDB" id="A0A1Q9CMK7"/>
<evidence type="ECO:0000313" key="4">
    <source>
        <dbReference type="EMBL" id="OLP84154.1"/>
    </source>
</evidence>
<feature type="signal peptide" evidence="2">
    <location>
        <begin position="1"/>
        <end position="18"/>
    </location>
</feature>
<proteinExistence type="predicted"/>
<keyword evidence="1 2" id="KW-0732">Signal</keyword>
<dbReference type="Gene3D" id="3.40.50.1820">
    <property type="entry name" value="alpha/beta hydrolase"/>
    <property type="match status" value="1"/>
</dbReference>
<dbReference type="EMBL" id="LSRX01001064">
    <property type="protein sequence ID" value="OLP84154.1"/>
    <property type="molecule type" value="Genomic_DNA"/>
</dbReference>
<name>A0A1Q9CMK7_SYMMI</name>
<evidence type="ECO:0000313" key="5">
    <source>
        <dbReference type="Proteomes" id="UP000186817"/>
    </source>
</evidence>
<dbReference type="PANTHER" id="PTHR43037:SF4">
    <property type="entry name" value="PEPTIDASE S9 PROLYL OLIGOPEPTIDASE CATALYTIC DOMAIN-CONTAINING PROTEIN"/>
    <property type="match status" value="1"/>
</dbReference>
<evidence type="ECO:0000256" key="1">
    <source>
        <dbReference type="ARBA" id="ARBA00022729"/>
    </source>
</evidence>
<evidence type="ECO:0000259" key="3">
    <source>
        <dbReference type="Pfam" id="PF07859"/>
    </source>
</evidence>
<feature type="chain" id="PRO_5012186827" description="Alpha/beta hydrolase fold-3 domain-containing protein" evidence="2">
    <location>
        <begin position="19"/>
        <end position="916"/>
    </location>
</feature>
<feature type="domain" description="Alpha/beta hydrolase fold-3" evidence="3">
    <location>
        <begin position="398"/>
        <end position="555"/>
    </location>
</feature>
<dbReference type="SUPFAM" id="SSF53474">
    <property type="entry name" value="alpha/beta-Hydrolases"/>
    <property type="match status" value="1"/>
</dbReference>
<comment type="caution">
    <text evidence="4">The sequence shown here is derived from an EMBL/GenBank/DDBJ whole genome shotgun (WGS) entry which is preliminary data.</text>
</comment>
<reference evidence="4 5" key="1">
    <citation type="submission" date="2016-02" db="EMBL/GenBank/DDBJ databases">
        <title>Genome analysis of coral dinoflagellate symbionts highlights evolutionary adaptations to a symbiotic lifestyle.</title>
        <authorList>
            <person name="Aranda M."/>
            <person name="Li Y."/>
            <person name="Liew Y.J."/>
            <person name="Baumgarten S."/>
            <person name="Simakov O."/>
            <person name="Wilson M."/>
            <person name="Piel J."/>
            <person name="Ashoor H."/>
            <person name="Bougouffa S."/>
            <person name="Bajic V.B."/>
            <person name="Ryu T."/>
            <person name="Ravasi T."/>
            <person name="Bayer T."/>
            <person name="Micklem G."/>
            <person name="Kim H."/>
            <person name="Bhak J."/>
            <person name="Lajeunesse T.C."/>
            <person name="Voolstra C.R."/>
        </authorList>
    </citation>
    <scope>NUCLEOTIDE SEQUENCE [LARGE SCALE GENOMIC DNA]</scope>
    <source>
        <strain evidence="4 5">CCMP2467</strain>
    </source>
</reference>
<dbReference type="OrthoDB" id="449091at2759"/>
<dbReference type="Proteomes" id="UP000186817">
    <property type="component" value="Unassembled WGS sequence"/>
</dbReference>
<dbReference type="InterPro" id="IPR029058">
    <property type="entry name" value="AB_hydrolase_fold"/>
</dbReference>